<dbReference type="GO" id="GO:0061809">
    <property type="term" value="F:NAD+ nucleosidase activity, cyclic ADP-ribose generating"/>
    <property type="evidence" value="ECO:0007669"/>
    <property type="project" value="UniProtKB-EC"/>
</dbReference>
<accession>A0ABD2YTK2</accession>
<dbReference type="InterPro" id="IPR055414">
    <property type="entry name" value="LRR_R13L4/SHOC2-like"/>
</dbReference>
<evidence type="ECO:0000256" key="1">
    <source>
        <dbReference type="ARBA" id="ARBA00011982"/>
    </source>
</evidence>
<evidence type="ECO:0000313" key="10">
    <source>
        <dbReference type="Proteomes" id="UP001630127"/>
    </source>
</evidence>
<keyword evidence="2" id="KW-0433">Leucine-rich repeat</keyword>
<dbReference type="EC" id="3.2.2.6" evidence="1"/>
<feature type="domain" description="TIR" evidence="8">
    <location>
        <begin position="18"/>
        <end position="186"/>
    </location>
</feature>
<dbReference type="FunFam" id="3.40.50.10140:FF:000007">
    <property type="entry name" value="Disease resistance protein (TIR-NBS-LRR class)"/>
    <property type="match status" value="1"/>
</dbReference>
<dbReference type="InterPro" id="IPR002182">
    <property type="entry name" value="NB-ARC"/>
</dbReference>
<dbReference type="PANTHER" id="PTHR11017:SF573">
    <property type="entry name" value="ADP-RIBOSYL CYCLASE_CYCLIC ADP-RIBOSE HYDROLASE"/>
    <property type="match status" value="1"/>
</dbReference>
<dbReference type="InterPro" id="IPR000157">
    <property type="entry name" value="TIR_dom"/>
</dbReference>
<dbReference type="Pfam" id="PF01582">
    <property type="entry name" value="TIR"/>
    <property type="match status" value="1"/>
</dbReference>
<keyword evidence="6" id="KW-0520">NAD</keyword>
<dbReference type="Gene3D" id="3.40.50.300">
    <property type="entry name" value="P-loop containing nucleotide triphosphate hydrolases"/>
    <property type="match status" value="1"/>
</dbReference>
<gene>
    <name evidence="9" type="ORF">ACH5RR_028736</name>
</gene>
<dbReference type="PRINTS" id="PR00364">
    <property type="entry name" value="DISEASERSIST"/>
</dbReference>
<dbReference type="AlphaFoldDB" id="A0ABD2YTK2"/>
<evidence type="ECO:0000256" key="4">
    <source>
        <dbReference type="ARBA" id="ARBA00022801"/>
    </source>
</evidence>
<dbReference type="Pfam" id="PF23282">
    <property type="entry name" value="WHD_ROQ1"/>
    <property type="match status" value="1"/>
</dbReference>
<protein>
    <recommendedName>
        <fullName evidence="1">ADP-ribosyl cyclase/cyclic ADP-ribose hydrolase</fullName>
        <ecNumber evidence="1">3.2.2.6</ecNumber>
    </recommendedName>
</protein>
<dbReference type="PROSITE" id="PS50104">
    <property type="entry name" value="TIR"/>
    <property type="match status" value="1"/>
</dbReference>
<evidence type="ECO:0000259" key="8">
    <source>
        <dbReference type="PROSITE" id="PS50104"/>
    </source>
</evidence>
<evidence type="ECO:0000256" key="6">
    <source>
        <dbReference type="ARBA" id="ARBA00023027"/>
    </source>
</evidence>
<dbReference type="SUPFAM" id="SSF52047">
    <property type="entry name" value="RNI-like"/>
    <property type="match status" value="1"/>
</dbReference>
<evidence type="ECO:0000256" key="3">
    <source>
        <dbReference type="ARBA" id="ARBA00022737"/>
    </source>
</evidence>
<dbReference type="InterPro" id="IPR045344">
    <property type="entry name" value="C-JID"/>
</dbReference>
<dbReference type="SUPFAM" id="SSF52058">
    <property type="entry name" value="L domain-like"/>
    <property type="match status" value="1"/>
</dbReference>
<dbReference type="SMART" id="SM00255">
    <property type="entry name" value="TIR"/>
    <property type="match status" value="1"/>
</dbReference>
<comment type="catalytic activity">
    <reaction evidence="7">
        <text>NAD(+) + H2O = ADP-D-ribose + nicotinamide + H(+)</text>
        <dbReference type="Rhea" id="RHEA:16301"/>
        <dbReference type="ChEBI" id="CHEBI:15377"/>
        <dbReference type="ChEBI" id="CHEBI:15378"/>
        <dbReference type="ChEBI" id="CHEBI:17154"/>
        <dbReference type="ChEBI" id="CHEBI:57540"/>
        <dbReference type="ChEBI" id="CHEBI:57967"/>
        <dbReference type="EC" id="3.2.2.6"/>
    </reaction>
    <physiologicalReaction direction="left-to-right" evidence="7">
        <dbReference type="Rhea" id="RHEA:16302"/>
    </physiologicalReaction>
</comment>
<name>A0ABD2YTK2_9GENT</name>
<keyword evidence="10" id="KW-1185">Reference proteome</keyword>
<dbReference type="InterPro" id="IPR042197">
    <property type="entry name" value="Apaf_helical"/>
</dbReference>
<keyword evidence="3" id="KW-0677">Repeat</keyword>
<dbReference type="GO" id="GO:0051707">
    <property type="term" value="P:response to other organism"/>
    <property type="evidence" value="ECO:0007669"/>
    <property type="project" value="UniProtKB-ARBA"/>
</dbReference>
<dbReference type="InterPro" id="IPR035897">
    <property type="entry name" value="Toll_tir_struct_dom_sf"/>
</dbReference>
<dbReference type="PANTHER" id="PTHR11017">
    <property type="entry name" value="LEUCINE-RICH REPEAT-CONTAINING PROTEIN"/>
    <property type="match status" value="1"/>
</dbReference>
<organism evidence="9 10">
    <name type="scientific">Cinchona calisaya</name>
    <dbReference type="NCBI Taxonomy" id="153742"/>
    <lineage>
        <taxon>Eukaryota</taxon>
        <taxon>Viridiplantae</taxon>
        <taxon>Streptophyta</taxon>
        <taxon>Embryophyta</taxon>
        <taxon>Tracheophyta</taxon>
        <taxon>Spermatophyta</taxon>
        <taxon>Magnoliopsida</taxon>
        <taxon>eudicotyledons</taxon>
        <taxon>Gunneridae</taxon>
        <taxon>Pentapetalae</taxon>
        <taxon>asterids</taxon>
        <taxon>lamiids</taxon>
        <taxon>Gentianales</taxon>
        <taxon>Rubiaceae</taxon>
        <taxon>Cinchonoideae</taxon>
        <taxon>Cinchoneae</taxon>
        <taxon>Cinchona</taxon>
    </lineage>
</organism>
<evidence type="ECO:0000256" key="5">
    <source>
        <dbReference type="ARBA" id="ARBA00022821"/>
    </source>
</evidence>
<reference evidence="9 10" key="1">
    <citation type="submission" date="2024-11" db="EMBL/GenBank/DDBJ databases">
        <title>A near-complete genome assembly of Cinchona calisaya.</title>
        <authorList>
            <person name="Lian D.C."/>
            <person name="Zhao X.W."/>
            <person name="Wei L."/>
        </authorList>
    </citation>
    <scope>NUCLEOTIDE SEQUENCE [LARGE SCALE GENOMIC DNA]</scope>
    <source>
        <tissue evidence="9">Nenye</tissue>
    </source>
</reference>
<evidence type="ECO:0000256" key="2">
    <source>
        <dbReference type="ARBA" id="ARBA00022614"/>
    </source>
</evidence>
<dbReference type="GO" id="GO:0006952">
    <property type="term" value="P:defense response"/>
    <property type="evidence" value="ECO:0007669"/>
    <property type="project" value="UniProtKB-KW"/>
</dbReference>
<dbReference type="Gene3D" id="3.80.10.10">
    <property type="entry name" value="Ribonuclease Inhibitor"/>
    <property type="match status" value="2"/>
</dbReference>
<dbReference type="InterPro" id="IPR027417">
    <property type="entry name" value="P-loop_NTPase"/>
</dbReference>
<evidence type="ECO:0000313" key="9">
    <source>
        <dbReference type="EMBL" id="KAL3509335.1"/>
    </source>
</evidence>
<dbReference type="SUPFAM" id="SSF52540">
    <property type="entry name" value="P-loop containing nucleoside triphosphate hydrolases"/>
    <property type="match status" value="1"/>
</dbReference>
<dbReference type="SUPFAM" id="SSF52200">
    <property type="entry name" value="Toll/Interleukin receptor TIR domain"/>
    <property type="match status" value="1"/>
</dbReference>
<dbReference type="InterPro" id="IPR058192">
    <property type="entry name" value="WHD_ROQ1-like"/>
</dbReference>
<dbReference type="Pfam" id="PF23598">
    <property type="entry name" value="LRR_14"/>
    <property type="match status" value="1"/>
</dbReference>
<proteinExistence type="predicted"/>
<dbReference type="EMBL" id="JBJUIK010000012">
    <property type="protein sequence ID" value="KAL3509335.1"/>
    <property type="molecule type" value="Genomic_DNA"/>
</dbReference>
<sequence length="1200" mass="136681">MASSSSSPSSFVSGTPKWTYDVFLSFRGEDVRKNFVDFFYGALQQKGIYTFKDDEKLERGRSISPALCQAIEESRIAVIIFSENYASSSWCLDELVKIIECSRVLGQIVLPVFYYADPSALRKQKGSFAKHLAKHEDEIEDKGRIQRWRDALTHAASFSGWDVPNTANGHEFKCIQEIIDDVMAKLGKVVAIEEKDQVGVHSRVQKVSALLNLIRLDEVLFVGIWGMSGIGKTTTAKAVFDRICTQFEGAIFLHEVRECSKKNGLENLQEKILSKILCVKDMRISNVFEGSDMIKRRLCYKKVLIVLDDIDHLDQLEALAGKHDWFGAGSRIIITTKDKHLLVKHQVNKMYKVEVLNQYEAIHLFSWNAFKQNYPAKDYEELSIEIVCYAGFLPLALKVLGSFLYGRNMAEWRSELERLKKIPEDEIMEKLKVSFNGLKQIEKEIFLDIACFFKGKKKDYIARVLDSFNFYPDIGIKVLIEKSLVTVSRGRILMHPLVQEMGWHIVRQKAPEEPGKQSRLWVEEEICHVLARDKVTENVEGLWLDLSTPKDIAIKNEAFEKMSELRLLKIHNAIVSQGPTCIADELRWLNWHGYPSKSLPDSFQAEKLVGLKLQYSRVIQLWKGIKVLDKLKFINLSHSQKLIRTPDFTGIPNLERLILEDCSGLIEVHHSAGHLKSLRLLNLNNCTNLRSLPKQILLERVEVIILSGCSKVVEFPEILGTMNCLREVYLEATSIKELPPSIEHLPGLVLLNLSYCKNLTRLPSSICRLKCLKSLILSGCSVLDNLPGELGHLESLEELYGDETAISKPPSSIVLLKNLKTLSFRGCKGMPSRTWSALISTWMLGEKFQDSTGLVIPSVSGLNSLAKLDLSDCNMLDGGFPCDLGSLSSLEKLNLGRNNFTSFSAANIKNLGRLRVLKLVGCKRLDMLPELPLSIEELYADNCTSLRREGDLLTKYRNLYTISFSNCFQLLQDQQTSCMVDSTWKYLLKELLVVDDNFSICLPGRNIPAWFTYRNLGPSITIKLPPNWYNNKFMGFAVCVVSDLLTTSLECKLNYPQKIPGIRVQFNLIDQENKICDYMVTIGSVGNENNIDSEHTCLAYLSFVDFWCMYSKHIRSPNDWTCIEVSADVYSKRYMVFKEWGISLVYEEDVKQNAELLMIRQLLPEILKKENTSEREDEDASFFLRCHQSHHLRNKTSEGQ</sequence>
<comment type="caution">
    <text evidence="9">The sequence shown here is derived from an EMBL/GenBank/DDBJ whole genome shotgun (WGS) entry which is preliminary data.</text>
</comment>
<evidence type="ECO:0000256" key="7">
    <source>
        <dbReference type="ARBA" id="ARBA00047304"/>
    </source>
</evidence>
<dbReference type="Gene3D" id="3.40.50.10140">
    <property type="entry name" value="Toll/interleukin-1 receptor homology (TIR) domain"/>
    <property type="match status" value="1"/>
</dbReference>
<keyword evidence="5" id="KW-0611">Plant defense</keyword>
<dbReference type="Pfam" id="PF20160">
    <property type="entry name" value="C-JID"/>
    <property type="match status" value="1"/>
</dbReference>
<dbReference type="Proteomes" id="UP001630127">
    <property type="component" value="Unassembled WGS sequence"/>
</dbReference>
<dbReference type="InterPro" id="IPR032675">
    <property type="entry name" value="LRR_dom_sf"/>
</dbReference>
<keyword evidence="4" id="KW-0378">Hydrolase</keyword>
<dbReference type="InterPro" id="IPR044974">
    <property type="entry name" value="Disease_R_plants"/>
</dbReference>
<dbReference type="Gene3D" id="1.10.8.430">
    <property type="entry name" value="Helical domain of apoptotic protease-activating factors"/>
    <property type="match status" value="1"/>
</dbReference>
<dbReference type="Pfam" id="PF00931">
    <property type="entry name" value="NB-ARC"/>
    <property type="match status" value="1"/>
</dbReference>